<dbReference type="Ensembl" id="ENSOKIT00005089139.1">
    <property type="protein sequence ID" value="ENSOKIP00005083511.1"/>
    <property type="gene ID" value="ENSOKIG00005036224.1"/>
</dbReference>
<dbReference type="Proteomes" id="UP000694557">
    <property type="component" value="Unassembled WGS sequence"/>
</dbReference>
<feature type="transmembrane region" description="Helical" evidence="1">
    <location>
        <begin position="12"/>
        <end position="32"/>
    </location>
</feature>
<dbReference type="PANTHER" id="PTHR14568:SF10">
    <property type="entry name" value="TRANSMEMBRANE 6 SUPERFAMILY MEMBER 1"/>
    <property type="match status" value="1"/>
</dbReference>
<evidence type="ECO:0000256" key="1">
    <source>
        <dbReference type="SAM" id="Phobius"/>
    </source>
</evidence>
<reference evidence="3" key="2">
    <citation type="submission" date="2025-09" db="UniProtKB">
        <authorList>
            <consortium name="Ensembl"/>
        </authorList>
    </citation>
    <scope>IDENTIFICATION</scope>
</reference>
<protein>
    <submittedName>
        <fullName evidence="3">Transmembrane 6 superfamily member 1</fullName>
    </submittedName>
</protein>
<keyword evidence="1" id="KW-1133">Transmembrane helix</keyword>
<gene>
    <name evidence="3" type="primary">TM6SF1</name>
</gene>
<evidence type="ECO:0000313" key="4">
    <source>
        <dbReference type="Proteomes" id="UP000694557"/>
    </source>
</evidence>
<keyword evidence="1" id="KW-0472">Membrane</keyword>
<sequence length="209" mass="23825">MRVDSVNRAMHASAGTGVFILSLTSIPISFFFNSLIYTNSIETVFFAGSTTVLILAISACFLFKKKAPKDPLFYVFAVYAFLSVVNLIIGLEQDSIIDGFITFYLKNGKLQSHRPVLGGVHSHARHRLHSWKCCGWVLSNEWIKLDRYFIEHAWLICFIPEHNANQSQHRSSEIYPCTQTEHVLSILREEHYFHTCFLISPHQGSMVPS</sequence>
<organism evidence="3 4">
    <name type="scientific">Oncorhynchus kisutch</name>
    <name type="common">Coho salmon</name>
    <name type="synonym">Salmo kisutch</name>
    <dbReference type="NCBI Taxonomy" id="8019"/>
    <lineage>
        <taxon>Eukaryota</taxon>
        <taxon>Metazoa</taxon>
        <taxon>Chordata</taxon>
        <taxon>Craniata</taxon>
        <taxon>Vertebrata</taxon>
        <taxon>Euteleostomi</taxon>
        <taxon>Actinopterygii</taxon>
        <taxon>Neopterygii</taxon>
        <taxon>Teleostei</taxon>
        <taxon>Protacanthopterygii</taxon>
        <taxon>Salmoniformes</taxon>
        <taxon>Salmonidae</taxon>
        <taxon>Salmoninae</taxon>
        <taxon>Oncorhynchus</taxon>
    </lineage>
</organism>
<dbReference type="Pfam" id="PF26083">
    <property type="entry name" value="TM_Tm6sf2"/>
    <property type="match status" value="1"/>
</dbReference>
<evidence type="ECO:0000313" key="3">
    <source>
        <dbReference type="Ensembl" id="ENSOKIP00005083511.1"/>
    </source>
</evidence>
<dbReference type="PANTHER" id="PTHR14568">
    <property type="entry name" value="TRANSMEMBRANE SUPERFAMILY 6 MEMBER 1/2"/>
    <property type="match status" value="1"/>
</dbReference>
<accession>A0A8C7J7Y8</accession>
<feature type="domain" description="Transmembrane 6 superfamily member 1/2 transmembrane" evidence="2">
    <location>
        <begin position="24"/>
        <end position="108"/>
    </location>
</feature>
<evidence type="ECO:0000259" key="2">
    <source>
        <dbReference type="Pfam" id="PF26083"/>
    </source>
</evidence>
<dbReference type="GeneTree" id="ENSGT00390000012913"/>
<dbReference type="InterPro" id="IPR059044">
    <property type="entry name" value="TM_Tm6sf1/2"/>
</dbReference>
<dbReference type="GO" id="GO:0005765">
    <property type="term" value="C:lysosomal membrane"/>
    <property type="evidence" value="ECO:0007669"/>
    <property type="project" value="TreeGrafter"/>
</dbReference>
<name>A0A8C7J7Y8_ONCKI</name>
<dbReference type="AlphaFoldDB" id="A0A8C7J7Y8"/>
<feature type="transmembrane region" description="Helical" evidence="1">
    <location>
        <begin position="72"/>
        <end position="91"/>
    </location>
</feature>
<keyword evidence="1" id="KW-0812">Transmembrane</keyword>
<feature type="transmembrane region" description="Helical" evidence="1">
    <location>
        <begin position="44"/>
        <end position="63"/>
    </location>
</feature>
<reference evidence="3" key="1">
    <citation type="submission" date="2025-08" db="UniProtKB">
        <authorList>
            <consortium name="Ensembl"/>
        </authorList>
    </citation>
    <scope>IDENTIFICATION</scope>
</reference>
<proteinExistence type="predicted"/>
<keyword evidence="4" id="KW-1185">Reference proteome</keyword>